<name>A0A0S7BS54_9BACT</name>
<keyword evidence="3 4" id="KW-0663">Pyridoxal phosphate</keyword>
<dbReference type="InterPro" id="IPR015424">
    <property type="entry name" value="PyrdxlP-dep_Trfase"/>
</dbReference>
<dbReference type="Proteomes" id="UP000053091">
    <property type="component" value="Unassembled WGS sequence"/>
</dbReference>
<dbReference type="Gene3D" id="3.40.640.10">
    <property type="entry name" value="Type I PLP-dependent aspartate aminotransferase-like (Major domain)"/>
    <property type="match status" value="1"/>
</dbReference>
<dbReference type="AlphaFoldDB" id="A0A0S7BS54"/>
<organism evidence="5">
    <name type="scientific">Lentimicrobium saccharophilum</name>
    <dbReference type="NCBI Taxonomy" id="1678841"/>
    <lineage>
        <taxon>Bacteria</taxon>
        <taxon>Pseudomonadati</taxon>
        <taxon>Bacteroidota</taxon>
        <taxon>Bacteroidia</taxon>
        <taxon>Bacteroidales</taxon>
        <taxon>Lentimicrobiaceae</taxon>
        <taxon>Lentimicrobium</taxon>
    </lineage>
</organism>
<dbReference type="GO" id="GO:0000271">
    <property type="term" value="P:polysaccharide biosynthetic process"/>
    <property type="evidence" value="ECO:0007669"/>
    <property type="project" value="TreeGrafter"/>
</dbReference>
<evidence type="ECO:0000313" key="6">
    <source>
        <dbReference type="Proteomes" id="UP000053091"/>
    </source>
</evidence>
<dbReference type="Gene3D" id="3.90.1150.10">
    <property type="entry name" value="Aspartate Aminotransferase, domain 1"/>
    <property type="match status" value="1"/>
</dbReference>
<evidence type="ECO:0000256" key="2">
    <source>
        <dbReference type="PIRSR" id="PIRSR000390-1"/>
    </source>
</evidence>
<dbReference type="NCBIfam" id="TIGR02379">
    <property type="entry name" value="ECA_wecE"/>
    <property type="match status" value="1"/>
</dbReference>
<feature type="active site" description="Proton acceptor" evidence="2">
    <location>
        <position position="182"/>
    </location>
</feature>
<evidence type="ECO:0000256" key="3">
    <source>
        <dbReference type="PIRSR" id="PIRSR000390-2"/>
    </source>
</evidence>
<accession>A0A0S7BS54</accession>
<dbReference type="OrthoDB" id="9810913at2"/>
<dbReference type="Pfam" id="PF01041">
    <property type="entry name" value="DegT_DnrJ_EryC1"/>
    <property type="match status" value="1"/>
</dbReference>
<dbReference type="PANTHER" id="PTHR30244">
    <property type="entry name" value="TRANSAMINASE"/>
    <property type="match status" value="1"/>
</dbReference>
<feature type="modified residue" description="N6-(pyridoxal phosphate)lysine" evidence="3">
    <location>
        <position position="182"/>
    </location>
</feature>
<evidence type="ECO:0000256" key="1">
    <source>
        <dbReference type="ARBA" id="ARBA00037999"/>
    </source>
</evidence>
<dbReference type="InterPro" id="IPR015421">
    <property type="entry name" value="PyrdxlP-dep_Trfase_major"/>
</dbReference>
<dbReference type="GO" id="GO:0030170">
    <property type="term" value="F:pyridoxal phosphate binding"/>
    <property type="evidence" value="ECO:0007669"/>
    <property type="project" value="TreeGrafter"/>
</dbReference>
<dbReference type="SUPFAM" id="SSF53383">
    <property type="entry name" value="PLP-dependent transferases"/>
    <property type="match status" value="1"/>
</dbReference>
<evidence type="ECO:0000256" key="4">
    <source>
        <dbReference type="RuleBase" id="RU004508"/>
    </source>
</evidence>
<dbReference type="STRING" id="1678841.TBC1_111907"/>
<dbReference type="EMBL" id="DF968182">
    <property type="protein sequence ID" value="GAP43749.1"/>
    <property type="molecule type" value="Genomic_DNA"/>
</dbReference>
<proteinExistence type="inferred from homology"/>
<dbReference type="PATRIC" id="fig|1678841.3.peg.2129"/>
<dbReference type="CDD" id="cd00616">
    <property type="entry name" value="AHBA_syn"/>
    <property type="match status" value="1"/>
</dbReference>
<evidence type="ECO:0000313" key="5">
    <source>
        <dbReference type="EMBL" id="GAP43749.1"/>
    </source>
</evidence>
<comment type="similarity">
    <text evidence="1 4">Belongs to the DegT/DnrJ/EryC1 family.</text>
</comment>
<dbReference type="GO" id="GO:0019180">
    <property type="term" value="F:dTDP-4-amino-4,6-dideoxygalactose transaminase activity"/>
    <property type="evidence" value="ECO:0007669"/>
    <property type="project" value="TreeGrafter"/>
</dbReference>
<keyword evidence="6" id="KW-1185">Reference proteome</keyword>
<dbReference type="RefSeq" id="WP_062041376.1">
    <property type="nucleotide sequence ID" value="NZ_DF968182.1"/>
</dbReference>
<dbReference type="InterPro" id="IPR012749">
    <property type="entry name" value="WecE-like"/>
</dbReference>
<dbReference type="InterPro" id="IPR015422">
    <property type="entry name" value="PyrdxlP-dep_Trfase_small"/>
</dbReference>
<protein>
    <submittedName>
        <fullName evidence="5">TDP-4-keto-6-deoxy-D-glucose transaminase</fullName>
    </submittedName>
</protein>
<dbReference type="InterPro" id="IPR000653">
    <property type="entry name" value="DegT/StrS_aminotransferase"/>
</dbReference>
<dbReference type="PIRSF" id="PIRSF000390">
    <property type="entry name" value="PLP_StrS"/>
    <property type="match status" value="1"/>
</dbReference>
<dbReference type="NCBIfam" id="NF008687">
    <property type="entry name" value="PRK11706.1"/>
    <property type="match status" value="1"/>
</dbReference>
<dbReference type="PANTHER" id="PTHR30244:SF34">
    <property type="entry name" value="DTDP-4-AMINO-4,6-DIDEOXYGALACTOSE TRANSAMINASE"/>
    <property type="match status" value="1"/>
</dbReference>
<reference evidence="5" key="1">
    <citation type="journal article" date="2015" name="Genome Announc.">
        <title>Draft Genome Sequence of Bacteroidales Strain TBC1, a Novel Isolate from a Methanogenic Wastewater Treatment System.</title>
        <authorList>
            <person name="Tourlousse D.M."/>
            <person name="Matsuura N."/>
            <person name="Sun L."/>
            <person name="Toyonaga M."/>
            <person name="Kuroda K."/>
            <person name="Ohashi A."/>
            <person name="Cruz R."/>
            <person name="Yamaguchi T."/>
            <person name="Sekiguchi Y."/>
        </authorList>
    </citation>
    <scope>NUCLEOTIDE SEQUENCE [LARGE SCALE GENOMIC DNA]</scope>
    <source>
        <strain evidence="5">TBC1</strain>
    </source>
</reference>
<sequence length="376" mass="41606">MKIPFNKPHFTGREAFHLSEAAILGHLAGNGHYTQLCQGFFEERYGFRKALLTTSCTDALELAALVLGIAPGDEVIMPSYTFVSTANAFALRGAKIVFADSNPLNPNIDAGSLAGLITEKTRAIVVVHYGGIACDMQTIMELAAMHRLFVVEDAAQCVDAFCNDTPLGSFGHLAAFSFHETKNITSGEGGMLVVNDASLIERAEIVREKGTNRAAFSRGEVEKYEWVSLGSSFLPNELTAAFLYGQLEHLDIIQQNRMESWQRYRNLLSPLENKGYIGLPYVPDYAAHNAHLFYITANSQAERDQLLNHLAGQGIHAVFHYLSLHSSPYFSNKHDGRELPDAVRYASTLIRLPLFFGLNEDETGYIAACIKSFFER</sequence>
<gene>
    <name evidence="5" type="ORF">TBC1_111907</name>
</gene>